<dbReference type="Pfam" id="PF12796">
    <property type="entry name" value="Ank_2"/>
    <property type="match status" value="1"/>
</dbReference>
<proteinExistence type="predicted"/>
<dbReference type="OrthoDB" id="5967843at2759"/>
<dbReference type="PANTHER" id="PTHR10039:SF15">
    <property type="entry name" value="NACHT DOMAIN-CONTAINING PROTEIN"/>
    <property type="match status" value="1"/>
</dbReference>
<accession>A0A5C3L8J3</accession>
<dbReference type="SUPFAM" id="SSF48403">
    <property type="entry name" value="Ankyrin repeat"/>
    <property type="match status" value="1"/>
</dbReference>
<keyword evidence="1" id="KW-0677">Repeat</keyword>
<dbReference type="InterPro" id="IPR054471">
    <property type="entry name" value="GPIID_WHD"/>
</dbReference>
<feature type="domain" description="Nephrocystin 3-like N-terminal" evidence="4">
    <location>
        <begin position="1"/>
        <end position="139"/>
    </location>
</feature>
<dbReference type="Gene3D" id="3.40.50.300">
    <property type="entry name" value="P-loop containing nucleotide triphosphate hydrolases"/>
    <property type="match status" value="1"/>
</dbReference>
<dbReference type="Gene3D" id="1.25.40.20">
    <property type="entry name" value="Ankyrin repeat-containing domain"/>
    <property type="match status" value="1"/>
</dbReference>
<feature type="domain" description="GPI inositol-deacylase winged helix" evidence="3">
    <location>
        <begin position="251"/>
        <end position="324"/>
    </location>
</feature>
<reference evidence="5 6" key="1">
    <citation type="journal article" date="2019" name="Nat. Ecol. Evol.">
        <title>Megaphylogeny resolves global patterns of mushroom evolution.</title>
        <authorList>
            <person name="Varga T."/>
            <person name="Krizsan K."/>
            <person name="Foldi C."/>
            <person name="Dima B."/>
            <person name="Sanchez-Garcia M."/>
            <person name="Sanchez-Ramirez S."/>
            <person name="Szollosi G.J."/>
            <person name="Szarkandi J.G."/>
            <person name="Papp V."/>
            <person name="Albert L."/>
            <person name="Andreopoulos W."/>
            <person name="Angelini C."/>
            <person name="Antonin V."/>
            <person name="Barry K.W."/>
            <person name="Bougher N.L."/>
            <person name="Buchanan P."/>
            <person name="Buyck B."/>
            <person name="Bense V."/>
            <person name="Catcheside P."/>
            <person name="Chovatia M."/>
            <person name="Cooper J."/>
            <person name="Damon W."/>
            <person name="Desjardin D."/>
            <person name="Finy P."/>
            <person name="Geml J."/>
            <person name="Haridas S."/>
            <person name="Hughes K."/>
            <person name="Justo A."/>
            <person name="Karasinski D."/>
            <person name="Kautmanova I."/>
            <person name="Kiss B."/>
            <person name="Kocsube S."/>
            <person name="Kotiranta H."/>
            <person name="LaButti K.M."/>
            <person name="Lechner B.E."/>
            <person name="Liimatainen K."/>
            <person name="Lipzen A."/>
            <person name="Lukacs Z."/>
            <person name="Mihaltcheva S."/>
            <person name="Morgado L.N."/>
            <person name="Niskanen T."/>
            <person name="Noordeloos M.E."/>
            <person name="Ohm R.A."/>
            <person name="Ortiz-Santana B."/>
            <person name="Ovrebo C."/>
            <person name="Racz N."/>
            <person name="Riley R."/>
            <person name="Savchenko A."/>
            <person name="Shiryaev A."/>
            <person name="Soop K."/>
            <person name="Spirin V."/>
            <person name="Szebenyi C."/>
            <person name="Tomsovsky M."/>
            <person name="Tulloss R.E."/>
            <person name="Uehling J."/>
            <person name="Grigoriev I.V."/>
            <person name="Vagvolgyi C."/>
            <person name="Papp T."/>
            <person name="Martin F.M."/>
            <person name="Miettinen O."/>
            <person name="Hibbett D.S."/>
            <person name="Nagy L.G."/>
        </authorList>
    </citation>
    <scope>NUCLEOTIDE SEQUENCE [LARGE SCALE GENOMIC DNA]</scope>
    <source>
        <strain evidence="5 6">CBS 121175</strain>
    </source>
</reference>
<dbReference type="Pfam" id="PF22939">
    <property type="entry name" value="WHD_GPIID"/>
    <property type="match status" value="1"/>
</dbReference>
<dbReference type="STRING" id="230819.A0A5C3L8J3"/>
<dbReference type="Proteomes" id="UP000307440">
    <property type="component" value="Unassembled WGS sequence"/>
</dbReference>
<dbReference type="InterPro" id="IPR002110">
    <property type="entry name" value="Ankyrin_rpt"/>
</dbReference>
<protein>
    <submittedName>
        <fullName evidence="5">Uncharacterized protein</fullName>
    </submittedName>
</protein>
<dbReference type="InterPro" id="IPR027417">
    <property type="entry name" value="P-loop_NTPase"/>
</dbReference>
<dbReference type="PROSITE" id="PS50088">
    <property type="entry name" value="ANK_REPEAT"/>
    <property type="match status" value="1"/>
</dbReference>
<dbReference type="AlphaFoldDB" id="A0A5C3L8J3"/>
<gene>
    <name evidence="5" type="ORF">FA15DRAFT_454896</name>
</gene>
<evidence type="ECO:0000313" key="6">
    <source>
        <dbReference type="Proteomes" id="UP000307440"/>
    </source>
</evidence>
<feature type="repeat" description="ANK" evidence="2">
    <location>
        <begin position="513"/>
        <end position="545"/>
    </location>
</feature>
<name>A0A5C3L8J3_COPMA</name>
<evidence type="ECO:0000259" key="3">
    <source>
        <dbReference type="Pfam" id="PF22939"/>
    </source>
</evidence>
<evidence type="ECO:0000256" key="1">
    <source>
        <dbReference type="ARBA" id="ARBA00022737"/>
    </source>
</evidence>
<organism evidence="5 6">
    <name type="scientific">Coprinopsis marcescibilis</name>
    <name type="common">Agaric fungus</name>
    <name type="synonym">Psathyrella marcescibilis</name>
    <dbReference type="NCBI Taxonomy" id="230819"/>
    <lineage>
        <taxon>Eukaryota</taxon>
        <taxon>Fungi</taxon>
        <taxon>Dikarya</taxon>
        <taxon>Basidiomycota</taxon>
        <taxon>Agaricomycotina</taxon>
        <taxon>Agaricomycetes</taxon>
        <taxon>Agaricomycetidae</taxon>
        <taxon>Agaricales</taxon>
        <taxon>Agaricineae</taxon>
        <taxon>Psathyrellaceae</taxon>
        <taxon>Coprinopsis</taxon>
    </lineage>
</organism>
<dbReference type="Pfam" id="PF24883">
    <property type="entry name" value="NPHP3_N"/>
    <property type="match status" value="1"/>
</dbReference>
<dbReference type="SMART" id="SM00248">
    <property type="entry name" value="ANK"/>
    <property type="match status" value="2"/>
</dbReference>
<evidence type="ECO:0000259" key="4">
    <source>
        <dbReference type="Pfam" id="PF24883"/>
    </source>
</evidence>
<sequence>MLWGTGIPGAGKTILASVVIDHLRRRAKVNPKILVAFAYCRYTDSLPVKAVMAAIIRQILEDYPSTIGFVKPLYDKHELRGTSPTEKELVEVLKAIFTWDGFNQRFLAVDGLDEATSQTQFDIIDTICQLPIKALFTSRPLPLLKDSVPEARFFNIIVLDADIGLMIDEKVRRMKTLEKLLDQDGWRERMLKAVLEKSSGMFLLASLQLDMLGSCLSVRDLRSALERLPKGVNAMYAATMERIERQADPSLVKRALVFLVHALRSLTIDELRHALAIDPDNIYHYDPEVLVDAESLVSVCCGLITLEPHTQLVRLVHYTAKDFLEPYLRKDYPEPHALIASSCVAHLMHYGFHDIQGNVWDYYGNPFLQYSHRQWARHSHLCASVPLDVVDFILRCCHFPIYTESGWLRAIGSSVHVAAALDFHVLLREWFHQTQSNRSNPFPRQLDVNMRTESEGDTALNLAAMLGHIKDIDVNHCIHIGSALICASRDGRTDIVQLLLGHQDIDINIVGRTGRTALDWALEKGYKDMAELLQSRGAQRGLRPTLARDMSDEPVLSHNS</sequence>
<keyword evidence="6" id="KW-1185">Reference proteome</keyword>
<dbReference type="InterPro" id="IPR036770">
    <property type="entry name" value="Ankyrin_rpt-contain_sf"/>
</dbReference>
<evidence type="ECO:0000256" key="2">
    <source>
        <dbReference type="PROSITE-ProRule" id="PRU00023"/>
    </source>
</evidence>
<dbReference type="SUPFAM" id="SSF52540">
    <property type="entry name" value="P-loop containing nucleoside triphosphate hydrolases"/>
    <property type="match status" value="1"/>
</dbReference>
<evidence type="ECO:0000313" key="5">
    <source>
        <dbReference type="EMBL" id="TFK28962.1"/>
    </source>
</evidence>
<keyword evidence="2" id="KW-0040">ANK repeat</keyword>
<dbReference type="EMBL" id="ML210152">
    <property type="protein sequence ID" value="TFK28962.1"/>
    <property type="molecule type" value="Genomic_DNA"/>
</dbReference>
<dbReference type="InterPro" id="IPR056884">
    <property type="entry name" value="NPHP3-like_N"/>
</dbReference>
<dbReference type="PANTHER" id="PTHR10039">
    <property type="entry name" value="AMELOGENIN"/>
    <property type="match status" value="1"/>
</dbReference>